<dbReference type="InterPro" id="IPR036278">
    <property type="entry name" value="Sialidase_sf"/>
</dbReference>
<reference evidence="5" key="1">
    <citation type="journal article" date="2019" name="Int. J. Syst. Evol. Microbiol.">
        <title>The Global Catalogue of Microorganisms (GCM) 10K type strain sequencing project: providing services to taxonomists for standard genome sequencing and annotation.</title>
        <authorList>
            <consortium name="The Broad Institute Genomics Platform"/>
            <consortium name="The Broad Institute Genome Sequencing Center for Infectious Disease"/>
            <person name="Wu L."/>
            <person name="Ma J."/>
        </authorList>
    </citation>
    <scope>NUCLEOTIDE SEQUENCE [LARGE SCALE GENOMIC DNA]</scope>
    <source>
        <strain evidence="5">CGMCC 1.15774</strain>
    </source>
</reference>
<evidence type="ECO:0000256" key="1">
    <source>
        <dbReference type="ARBA" id="ARBA00022737"/>
    </source>
</evidence>
<sequence>MKKIMLLWCAALGMVFYGFGQRKATGPTINKTLYESMKYRNIGPFRGGRVTTVEGLPNDIFTYYMGATGGGVWKTTDGGETWNNISDGYFNTTGIGDITVAPSDHNIVYVGTGESPIRGVKTSHGDGVYKSTDAGKTWKHIGLEATRHIGKVFVHPTNPDKVYVAAQGNPWGTDEHRGLYLTNNGGETWEKILYVGDDNGIVDMTVSPTDPNFMMVTSWQFQRKPWALTSGPDSKVFKTTDGGQNWKEITKGLPKMKGKMGIDISPANPNIVYMAIEAKEREGGVYRSDDAGETFTHTSNDATTFARPWYYMHIIADPNDEDELWVMNSYAMKSIDGGKTFEGNSGTHVDHHDMWINPNDNNVMINGNDGGAAVTYNGGKTWSTIYNQPTGQFYRALTDNGHPYRIYSGQQDNSTIVIDSRVMDDGIGRMHWDIVRAGESSTVAVDPNNPRYVYSTYFASNFMEWDSKIDNTRMVRPYPERISGEQPKNLKLRANWNGPVMVSPHDPNTIYYGSQYVMKSTDRGVTWETMSEDLTRNNKDHQGEGGGPITNEQITAESYNNLFNIEESPIREGVIWVGSDCGLVHVTQDGGQTWTNVTPNGLPEAIINVVEPSPHDAATAYIAVAGYKMNNFTPMIYKTSNYGASWEKIVNGLPGNTFARSVREDPDRKGLLYAGTETGVFVSFNDGKQWLPLQNNLPEVPITDLRVKRKDLVVATQGRALWILDDLTPLHQISDEVAKADYYLYQPRDTHAELSIAYSTRDVPGENPPQGLQVHYVLNKEVPADTPMALEILDSSGDVIHSEYSDRPRTGCDTLVKPQLKKKMGAHRYRWNMKVGQFDCFKEFYTTNRDLTAYEAAPGNYKVRLTIGDFTQTQDFAITIDPRIKMSADNVEAAYAERDALNKSLYKAATEMSQGVRDLRKIQEQLHFVLGETNSSELQEQGKALNQKIENWIAEILQKEMRTYQSNYMFEARLLIKFKDFLNDMGGGNLPVNEGAKEVARDYLQKWSTVKADLQKIKTQDVATVNALIQSTGLPELYVP</sequence>
<dbReference type="EMBL" id="JBHSCL010000004">
    <property type="protein sequence ID" value="MFC4220208.1"/>
    <property type="molecule type" value="Genomic_DNA"/>
</dbReference>
<proteinExistence type="predicted"/>
<dbReference type="RefSeq" id="WP_379763568.1">
    <property type="nucleotide sequence ID" value="NZ_JBHSCL010000004.1"/>
</dbReference>
<dbReference type="Pfam" id="PF15902">
    <property type="entry name" value="Sortilin-Vps10"/>
    <property type="match status" value="1"/>
</dbReference>
<feature type="signal peptide" evidence="2">
    <location>
        <begin position="1"/>
        <end position="24"/>
    </location>
</feature>
<dbReference type="InterPro" id="IPR031778">
    <property type="entry name" value="Sortilin_N"/>
</dbReference>
<dbReference type="SUPFAM" id="SSF110296">
    <property type="entry name" value="Oligoxyloglucan reducing end-specific cellobiohydrolase"/>
    <property type="match status" value="2"/>
</dbReference>
<dbReference type="InterPro" id="IPR052025">
    <property type="entry name" value="Xyloglucanase_GH74"/>
</dbReference>
<dbReference type="Proteomes" id="UP001595841">
    <property type="component" value="Unassembled WGS sequence"/>
</dbReference>
<evidence type="ECO:0000256" key="2">
    <source>
        <dbReference type="SAM" id="SignalP"/>
    </source>
</evidence>
<keyword evidence="5" id="KW-1185">Reference proteome</keyword>
<dbReference type="SUPFAM" id="SSF50939">
    <property type="entry name" value="Sialidases"/>
    <property type="match status" value="1"/>
</dbReference>
<dbReference type="CDD" id="cd15482">
    <property type="entry name" value="Sialidase_non-viral"/>
    <property type="match status" value="3"/>
</dbReference>
<feature type="chain" id="PRO_5046791709" evidence="2">
    <location>
        <begin position="25"/>
        <end position="1040"/>
    </location>
</feature>
<gene>
    <name evidence="4" type="ORF">ACFOWS_08690</name>
</gene>
<dbReference type="PANTHER" id="PTHR43739">
    <property type="entry name" value="XYLOGLUCANASE (EUROFUNG)"/>
    <property type="match status" value="1"/>
</dbReference>
<feature type="domain" description="Sortilin N-terminal" evidence="3">
    <location>
        <begin position="72"/>
        <end position="192"/>
    </location>
</feature>
<comment type="caution">
    <text evidence="4">The sequence shown here is derived from an EMBL/GenBank/DDBJ whole genome shotgun (WGS) entry which is preliminary data.</text>
</comment>
<evidence type="ECO:0000259" key="3">
    <source>
        <dbReference type="Pfam" id="PF15902"/>
    </source>
</evidence>
<evidence type="ECO:0000313" key="5">
    <source>
        <dbReference type="Proteomes" id="UP001595841"/>
    </source>
</evidence>
<name>A0ABV8PJ38_9FLAO</name>
<dbReference type="PANTHER" id="PTHR43739:SF5">
    <property type="entry name" value="EXO-ALPHA-SIALIDASE"/>
    <property type="match status" value="1"/>
</dbReference>
<keyword evidence="1" id="KW-0677">Repeat</keyword>
<keyword evidence="2" id="KW-0732">Signal</keyword>
<accession>A0ABV8PJ38</accession>
<dbReference type="Gene3D" id="2.130.10.10">
    <property type="entry name" value="YVTN repeat-like/Quinoprotein amine dehydrogenase"/>
    <property type="match status" value="4"/>
</dbReference>
<dbReference type="InterPro" id="IPR015943">
    <property type="entry name" value="WD40/YVTN_repeat-like_dom_sf"/>
</dbReference>
<evidence type="ECO:0000313" key="4">
    <source>
        <dbReference type="EMBL" id="MFC4220208.1"/>
    </source>
</evidence>
<protein>
    <submittedName>
        <fullName evidence="4">WD40/YVTN/BNR-like repeat-containing protein</fullName>
    </submittedName>
</protein>
<organism evidence="4 5">
    <name type="scientific">Flagellimonas marina</name>
    <dbReference type="NCBI Taxonomy" id="1775168"/>
    <lineage>
        <taxon>Bacteria</taxon>
        <taxon>Pseudomonadati</taxon>
        <taxon>Bacteroidota</taxon>
        <taxon>Flavobacteriia</taxon>
        <taxon>Flavobacteriales</taxon>
        <taxon>Flavobacteriaceae</taxon>
        <taxon>Flagellimonas</taxon>
    </lineage>
</organism>